<organism evidence="1 2">
    <name type="scientific">Mesorhizobium delmotii</name>
    <dbReference type="NCBI Taxonomy" id="1631247"/>
    <lineage>
        <taxon>Bacteria</taxon>
        <taxon>Pseudomonadati</taxon>
        <taxon>Pseudomonadota</taxon>
        <taxon>Alphaproteobacteria</taxon>
        <taxon>Hyphomicrobiales</taxon>
        <taxon>Phyllobacteriaceae</taxon>
        <taxon>Mesorhizobium</taxon>
    </lineage>
</organism>
<dbReference type="AlphaFoldDB" id="A0A2P9AN16"/>
<sequence>MEPGADISTTEFTQAEHAAVYKYIHGGNLSAILGKMPGRPTPTLGFCRVRDTVVFGRVGCCTSFKPLNSVLNIVLRVFLRSWHRF</sequence>
<dbReference type="EMBL" id="FUIG01000036">
    <property type="protein sequence ID" value="SJM32522.1"/>
    <property type="molecule type" value="Genomic_DNA"/>
</dbReference>
<protein>
    <submittedName>
        <fullName evidence="1">Uncharacterized protein</fullName>
    </submittedName>
</protein>
<evidence type="ECO:0000313" key="2">
    <source>
        <dbReference type="Proteomes" id="UP000245698"/>
    </source>
</evidence>
<proteinExistence type="predicted"/>
<reference evidence="2" key="1">
    <citation type="submission" date="2016-12" db="EMBL/GenBank/DDBJ databases">
        <authorList>
            <person name="Brunel B."/>
        </authorList>
    </citation>
    <scope>NUCLEOTIDE SEQUENCE [LARGE SCALE GENOMIC DNA]</scope>
</reference>
<name>A0A2P9AN16_9HYPH</name>
<accession>A0A2P9AN16</accession>
<gene>
    <name evidence="1" type="ORF">BQ8482_290117</name>
</gene>
<evidence type="ECO:0000313" key="1">
    <source>
        <dbReference type="EMBL" id="SJM32522.1"/>
    </source>
</evidence>
<keyword evidence="2" id="KW-1185">Reference proteome</keyword>
<dbReference type="Proteomes" id="UP000245698">
    <property type="component" value="Unassembled WGS sequence"/>
</dbReference>